<dbReference type="EMBL" id="VSSQ01015999">
    <property type="protein sequence ID" value="MPM56915.1"/>
    <property type="molecule type" value="Genomic_DNA"/>
</dbReference>
<dbReference type="PANTHER" id="PTHR33055">
    <property type="entry name" value="TRANSPOSASE FOR INSERTION SEQUENCE ELEMENT IS1111A"/>
    <property type="match status" value="1"/>
</dbReference>
<proteinExistence type="predicted"/>
<dbReference type="GO" id="GO:0003677">
    <property type="term" value="F:DNA binding"/>
    <property type="evidence" value="ECO:0007669"/>
    <property type="project" value="InterPro"/>
</dbReference>
<dbReference type="GO" id="GO:0006313">
    <property type="term" value="P:DNA transposition"/>
    <property type="evidence" value="ECO:0007669"/>
    <property type="project" value="InterPro"/>
</dbReference>
<dbReference type="Gene3D" id="1.10.150.20">
    <property type="entry name" value="5' to 3' exonuclease, C-terminal subdomain"/>
    <property type="match status" value="1"/>
</dbReference>
<name>A0A645AUI4_9ZZZZ</name>
<dbReference type="AlphaFoldDB" id="A0A645AUI4"/>
<dbReference type="PANTHER" id="PTHR33055:SF13">
    <property type="entry name" value="TRANSPOSASE"/>
    <property type="match status" value="1"/>
</dbReference>
<dbReference type="GO" id="GO:0004803">
    <property type="term" value="F:transposase activity"/>
    <property type="evidence" value="ECO:0007669"/>
    <property type="project" value="InterPro"/>
</dbReference>
<gene>
    <name evidence="2" type="ORF">SDC9_103732</name>
</gene>
<sequence length="189" mass="21033">MKREELSSEKGLIKALAHHFDEITDTEMLVLVEQIRSLNQSIAKLDETIADHGGKLEGFKNLTSIKGIGAKSAATLLSVIGNVTDFRSAKHLAAYIGIVPRVSSSNETVHIGRITKMGSKTARTALVQCALIAMRYNPYLKQFHTAIKIRRGGPKANIALARKLLEIIYRTLKNNWIFEDFTQFKLAKI</sequence>
<evidence type="ECO:0000313" key="2">
    <source>
        <dbReference type="EMBL" id="MPM56915.1"/>
    </source>
</evidence>
<organism evidence="2">
    <name type="scientific">bioreactor metagenome</name>
    <dbReference type="NCBI Taxonomy" id="1076179"/>
    <lineage>
        <taxon>unclassified sequences</taxon>
        <taxon>metagenomes</taxon>
        <taxon>ecological metagenomes</taxon>
    </lineage>
</organism>
<dbReference type="Pfam" id="PF02371">
    <property type="entry name" value="Transposase_20"/>
    <property type="match status" value="1"/>
</dbReference>
<evidence type="ECO:0000259" key="1">
    <source>
        <dbReference type="Pfam" id="PF02371"/>
    </source>
</evidence>
<protein>
    <submittedName>
        <fullName evidence="2">IS110 family transposase ISWpi14</fullName>
    </submittedName>
</protein>
<dbReference type="InterPro" id="IPR047650">
    <property type="entry name" value="Transpos_IS110"/>
</dbReference>
<reference evidence="2" key="1">
    <citation type="submission" date="2019-08" db="EMBL/GenBank/DDBJ databases">
        <authorList>
            <person name="Kucharzyk K."/>
            <person name="Murdoch R.W."/>
            <person name="Higgins S."/>
            <person name="Loffler F."/>
        </authorList>
    </citation>
    <scope>NUCLEOTIDE SEQUENCE</scope>
</reference>
<accession>A0A645AUI4</accession>
<feature type="domain" description="Transposase IS116/IS110/IS902 C-terminal" evidence="1">
    <location>
        <begin position="61"/>
        <end position="144"/>
    </location>
</feature>
<comment type="caution">
    <text evidence="2">The sequence shown here is derived from an EMBL/GenBank/DDBJ whole genome shotgun (WGS) entry which is preliminary data.</text>
</comment>
<dbReference type="InterPro" id="IPR003346">
    <property type="entry name" value="Transposase_20"/>
</dbReference>